<accession>U5BZC2</accession>
<evidence type="ECO:0000313" key="1">
    <source>
        <dbReference type="EMBL" id="ERM81257.1"/>
    </source>
</evidence>
<proteinExistence type="predicted"/>
<dbReference type="EMBL" id="AWXR01000056">
    <property type="protein sequence ID" value="ERM81257.1"/>
    <property type="molecule type" value="Genomic_DNA"/>
</dbReference>
<organism evidence="1 2">
    <name type="scientific">Rhodonellum psychrophilum GCM71 = DSM 17998</name>
    <dbReference type="NCBI Taxonomy" id="1123057"/>
    <lineage>
        <taxon>Bacteria</taxon>
        <taxon>Pseudomonadati</taxon>
        <taxon>Bacteroidota</taxon>
        <taxon>Cytophagia</taxon>
        <taxon>Cytophagales</taxon>
        <taxon>Cytophagaceae</taxon>
        <taxon>Rhodonellum</taxon>
    </lineage>
</organism>
<reference evidence="1 2" key="1">
    <citation type="journal article" date="2013" name="Genome Announc.">
        <title>Draft Genome Sequence of the Psychrophilic and Alkaliphilic Rhodonellum psychrophilum Strain GCM71T.</title>
        <authorList>
            <person name="Hauptmann A.L."/>
            <person name="Glaring M.A."/>
            <person name="Hallin P.F."/>
            <person name="Prieme A."/>
            <person name="Stougaard P."/>
        </authorList>
    </citation>
    <scope>NUCLEOTIDE SEQUENCE [LARGE SCALE GENOMIC DNA]</scope>
    <source>
        <strain evidence="1 2">GCM71</strain>
    </source>
</reference>
<name>U5BZC2_9BACT</name>
<comment type="caution">
    <text evidence="1">The sequence shown here is derived from an EMBL/GenBank/DDBJ whole genome shotgun (WGS) entry which is preliminary data.</text>
</comment>
<protein>
    <submittedName>
        <fullName evidence="1">Uncharacterized protein</fullName>
    </submittedName>
</protein>
<dbReference type="AlphaFoldDB" id="U5BZC2"/>
<evidence type="ECO:0000313" key="2">
    <source>
        <dbReference type="Proteomes" id="UP000016843"/>
    </source>
</evidence>
<dbReference type="Proteomes" id="UP000016843">
    <property type="component" value="Unassembled WGS sequence"/>
</dbReference>
<keyword evidence="2" id="KW-1185">Reference proteome</keyword>
<sequence length="72" mass="8714">MKISDNLIRSFEDIKLGDQDWASKGICNWNCFGWKNKKFCLNSARIQYFDSRWQEFKPARFQKSTKQKQVKF</sequence>
<gene>
    <name evidence="1" type="ORF">P872_10720</name>
</gene>